<feature type="domain" description="Histidine kinase" evidence="9">
    <location>
        <begin position="288"/>
        <end position="486"/>
    </location>
</feature>
<dbReference type="InterPro" id="IPR011495">
    <property type="entry name" value="Sig_transdc_His_kin_sub2_dim/P"/>
</dbReference>
<keyword evidence="8" id="KW-0902">Two-component regulatory system</keyword>
<dbReference type="InterPro" id="IPR038424">
    <property type="entry name" value="H_kinase_PdtaS_GAF_sf"/>
</dbReference>
<dbReference type="Pfam" id="PF07568">
    <property type="entry name" value="HisKA_2"/>
    <property type="match status" value="1"/>
</dbReference>
<evidence type="ECO:0000259" key="9">
    <source>
        <dbReference type="PROSITE" id="PS50109"/>
    </source>
</evidence>
<dbReference type="Gene3D" id="3.30.450.280">
    <property type="entry name" value="GAF domain"/>
    <property type="match status" value="1"/>
</dbReference>
<dbReference type="Pfam" id="PF02518">
    <property type="entry name" value="HATPase_c"/>
    <property type="match status" value="1"/>
</dbReference>
<keyword evidence="6 10" id="KW-0418">Kinase</keyword>
<dbReference type="SUPFAM" id="SSF55785">
    <property type="entry name" value="PYP-like sensor domain (PAS domain)"/>
    <property type="match status" value="1"/>
</dbReference>
<proteinExistence type="predicted"/>
<evidence type="ECO:0000256" key="7">
    <source>
        <dbReference type="ARBA" id="ARBA00022840"/>
    </source>
</evidence>
<evidence type="ECO:0000313" key="11">
    <source>
        <dbReference type="Proteomes" id="UP000053326"/>
    </source>
</evidence>
<dbReference type="AlphaFoldDB" id="A0A101FHL5"/>
<keyword evidence="3" id="KW-0597">Phosphoprotein</keyword>
<reference evidence="11" key="1">
    <citation type="journal article" date="2015" name="MBio">
        <title>Genome-Resolved Metagenomic Analysis Reveals Roles for Candidate Phyla and Other Microbial Community Members in Biogeochemical Transformations in Oil Reservoirs.</title>
        <authorList>
            <person name="Hu P."/>
            <person name="Tom L."/>
            <person name="Singh A."/>
            <person name="Thomas B.C."/>
            <person name="Baker B.J."/>
            <person name="Piceno Y.M."/>
            <person name="Andersen G.L."/>
            <person name="Banfield J.F."/>
        </authorList>
    </citation>
    <scope>NUCLEOTIDE SEQUENCE [LARGE SCALE GENOMIC DNA]</scope>
</reference>
<keyword evidence="5" id="KW-0547">Nucleotide-binding</keyword>
<dbReference type="InterPro" id="IPR003594">
    <property type="entry name" value="HATPase_dom"/>
</dbReference>
<accession>A0A101FHL5</accession>
<dbReference type="GO" id="GO:0005524">
    <property type="term" value="F:ATP binding"/>
    <property type="evidence" value="ECO:0007669"/>
    <property type="project" value="UniProtKB-KW"/>
</dbReference>
<evidence type="ECO:0000256" key="3">
    <source>
        <dbReference type="ARBA" id="ARBA00022553"/>
    </source>
</evidence>
<evidence type="ECO:0000313" key="10">
    <source>
        <dbReference type="EMBL" id="KUK37154.1"/>
    </source>
</evidence>
<keyword evidence="4" id="KW-0808">Transferase</keyword>
<evidence type="ECO:0000256" key="5">
    <source>
        <dbReference type="ARBA" id="ARBA00022741"/>
    </source>
</evidence>
<comment type="caution">
    <text evidence="10">The sequence shown here is derived from an EMBL/GenBank/DDBJ whole genome shotgun (WGS) entry which is preliminary data.</text>
</comment>
<dbReference type="InterPro" id="IPR011102">
    <property type="entry name" value="Sig_transdc_His_kinase_HWE"/>
</dbReference>
<dbReference type="InterPro" id="IPR022066">
    <property type="entry name" value="PdtaS_GAF"/>
</dbReference>
<dbReference type="Proteomes" id="UP000053326">
    <property type="component" value="Unassembled WGS sequence"/>
</dbReference>
<dbReference type="Pfam" id="PF13426">
    <property type="entry name" value="PAS_9"/>
    <property type="match status" value="1"/>
</dbReference>
<dbReference type="PANTHER" id="PTHR41523:SF8">
    <property type="entry name" value="ETHYLENE RESPONSE SENSOR PROTEIN"/>
    <property type="match status" value="1"/>
</dbReference>
<dbReference type="EMBL" id="LGFO01000007">
    <property type="protein sequence ID" value="KUK37154.1"/>
    <property type="molecule type" value="Genomic_DNA"/>
</dbReference>
<dbReference type="InterPro" id="IPR036890">
    <property type="entry name" value="HATPase_C_sf"/>
</dbReference>
<sequence>MLVKADPDGYYQIQLEKEDWEILEGIAANLQLIADVSQCDVFIDCPTNDRDVAIVVAEAKPRTGKSLYKGKVSGQRAIRFNEPGVFEALEKGEPTVGTRAVSQEGVFISQNAVPIFNAKRKVIGVLIRERDISEAMKKEKQVQLLEETTELLTENLLRVAIESGTLPGALHDGLLVVNKDGIIVYVNPSALRLADVIISSEKTLQSEGNYIAETELCDIVLEKEQDGTMRVSQEYRCCEYSVGDRIVNVSWVPLFRKEFVGGIVLIRDITDVRKKEKELMVKSAVIREIHHRVKNNLQNIASILRLQMRREHNKTVREALGVCINRILSIASVHELLSQSGLETIDLHQILRMTVERIVQVENELCDCEVEICLYGDTINIPAFHASTIALVVCELVQNAMRHGFRGSINSKGKIVIYTKQMGSFYELQVVDNGVGLPANFKENKDSRLGIQLVDVLVRETLKGTFQIGNNPEGGVRCSITFDVDRADV</sequence>
<evidence type="ECO:0000256" key="1">
    <source>
        <dbReference type="ARBA" id="ARBA00000085"/>
    </source>
</evidence>
<name>A0A101FHL5_9THEO</name>
<dbReference type="InterPro" id="IPR005467">
    <property type="entry name" value="His_kinase_dom"/>
</dbReference>
<comment type="catalytic activity">
    <reaction evidence="1">
        <text>ATP + protein L-histidine = ADP + protein N-phospho-L-histidine.</text>
        <dbReference type="EC" id="2.7.13.3"/>
    </reaction>
</comment>
<dbReference type="Gene3D" id="3.30.565.10">
    <property type="entry name" value="Histidine kinase-like ATPase, C-terminal domain"/>
    <property type="match status" value="1"/>
</dbReference>
<dbReference type="GO" id="GO:0000160">
    <property type="term" value="P:phosphorelay signal transduction system"/>
    <property type="evidence" value="ECO:0007669"/>
    <property type="project" value="UniProtKB-KW"/>
</dbReference>
<keyword evidence="7" id="KW-0067">ATP-binding</keyword>
<dbReference type="GO" id="GO:0004673">
    <property type="term" value="F:protein histidine kinase activity"/>
    <property type="evidence" value="ECO:0007669"/>
    <property type="project" value="UniProtKB-EC"/>
</dbReference>
<dbReference type="EC" id="2.7.13.3" evidence="2"/>
<dbReference type="Pfam" id="PF12282">
    <property type="entry name" value="GAF_PdtaS"/>
    <property type="match status" value="1"/>
</dbReference>
<dbReference type="PROSITE" id="PS50109">
    <property type="entry name" value="HIS_KIN"/>
    <property type="match status" value="1"/>
</dbReference>
<dbReference type="SMART" id="SM00911">
    <property type="entry name" value="HWE_HK"/>
    <property type="match status" value="1"/>
</dbReference>
<dbReference type="SUPFAM" id="SSF55874">
    <property type="entry name" value="ATPase domain of HSP90 chaperone/DNA topoisomerase II/histidine kinase"/>
    <property type="match status" value="1"/>
</dbReference>
<evidence type="ECO:0000256" key="2">
    <source>
        <dbReference type="ARBA" id="ARBA00012438"/>
    </source>
</evidence>
<protein>
    <recommendedName>
        <fullName evidence="2">histidine kinase</fullName>
        <ecNumber evidence="2">2.7.13.3</ecNumber>
    </recommendedName>
</protein>
<dbReference type="PANTHER" id="PTHR41523">
    <property type="entry name" value="TWO-COMPONENT SYSTEM SENSOR PROTEIN"/>
    <property type="match status" value="1"/>
</dbReference>
<evidence type="ECO:0000256" key="8">
    <source>
        <dbReference type="ARBA" id="ARBA00023012"/>
    </source>
</evidence>
<dbReference type="InterPro" id="IPR000014">
    <property type="entry name" value="PAS"/>
</dbReference>
<evidence type="ECO:0000256" key="4">
    <source>
        <dbReference type="ARBA" id="ARBA00022679"/>
    </source>
</evidence>
<gene>
    <name evidence="10" type="ORF">XD66_0125</name>
</gene>
<evidence type="ECO:0000256" key="6">
    <source>
        <dbReference type="ARBA" id="ARBA00022777"/>
    </source>
</evidence>
<dbReference type="Gene3D" id="3.30.450.20">
    <property type="entry name" value="PAS domain"/>
    <property type="match status" value="1"/>
</dbReference>
<dbReference type="InterPro" id="IPR035965">
    <property type="entry name" value="PAS-like_dom_sf"/>
</dbReference>
<organism evidence="10 11">
    <name type="scientific">Thermacetogenium phaeum</name>
    <dbReference type="NCBI Taxonomy" id="85874"/>
    <lineage>
        <taxon>Bacteria</taxon>
        <taxon>Bacillati</taxon>
        <taxon>Bacillota</taxon>
        <taxon>Clostridia</taxon>
        <taxon>Thermoanaerobacterales</taxon>
        <taxon>Thermoanaerobacteraceae</taxon>
        <taxon>Thermacetogenium</taxon>
    </lineage>
</organism>